<evidence type="ECO:0000259" key="3">
    <source>
        <dbReference type="Pfam" id="PF13765"/>
    </source>
</evidence>
<keyword evidence="1" id="KW-0175">Coiled coil</keyword>
<dbReference type="InterPro" id="IPR058030">
    <property type="entry name" value="TRIM8/14/16/25/29/45/65_CC"/>
</dbReference>
<organism evidence="5 6">
    <name type="scientific">Cirrhinus molitorella</name>
    <name type="common">mud carp</name>
    <dbReference type="NCBI Taxonomy" id="172907"/>
    <lineage>
        <taxon>Eukaryota</taxon>
        <taxon>Metazoa</taxon>
        <taxon>Chordata</taxon>
        <taxon>Craniata</taxon>
        <taxon>Vertebrata</taxon>
        <taxon>Euteleostomi</taxon>
        <taxon>Actinopterygii</taxon>
        <taxon>Neopterygii</taxon>
        <taxon>Teleostei</taxon>
        <taxon>Ostariophysi</taxon>
        <taxon>Cypriniformes</taxon>
        <taxon>Cyprinidae</taxon>
        <taxon>Labeoninae</taxon>
        <taxon>Labeonini</taxon>
        <taxon>Cirrhinus</taxon>
    </lineage>
</organism>
<keyword evidence="6" id="KW-1185">Reference proteome</keyword>
<feature type="domain" description="SPRY-associated" evidence="3">
    <location>
        <begin position="174"/>
        <end position="218"/>
    </location>
</feature>
<dbReference type="InterPro" id="IPR043136">
    <property type="entry name" value="B30.2/SPRY_sf"/>
</dbReference>
<gene>
    <name evidence="5" type="ORF">QQF64_010156</name>
</gene>
<dbReference type="InterPro" id="IPR050143">
    <property type="entry name" value="TRIM/RBCC"/>
</dbReference>
<sequence length="396" mass="46132">MGPTWAPRSNVDWGKTVFRCELDLLARKIKSLEHDKFECTHQAEHISQQVRHTKNVIKKEFKHLHQLLYDEEKAMLASLSKEKNQKSQLLKDKLEKLKEEIFSLSKSFTELRNTLDSVDVQFLKSFKDTLERAQNMNQEPQTVQGGLIDTAQYLGNLKFRVWSKIRCSISYTPVVLDPNTANSQLILSEDLTCLRDQDEQEEEDVGVQKNQLPDNPERESQQHKNHACRPVNEIAEERKTVFRRELGLLARKVKIIQEECDECNLQVEHISHQLVHTKNVIKKDFKHLHQLLNDEEKAMLDALNEEKNHKTRLMEDKIKKMSEEILSLSKTLSELRGKLDSGDVQFLQSFKDMLESAQNMNKEPETVLGGLIDTAQYLGNLKFTVWSKIRQLYQLQ</sequence>
<name>A0ABR3M379_9TELE</name>
<evidence type="ECO:0000313" key="6">
    <source>
        <dbReference type="Proteomes" id="UP001558613"/>
    </source>
</evidence>
<dbReference type="InterPro" id="IPR006574">
    <property type="entry name" value="PRY"/>
</dbReference>
<dbReference type="Proteomes" id="UP001558613">
    <property type="component" value="Unassembled WGS sequence"/>
</dbReference>
<evidence type="ECO:0000256" key="2">
    <source>
        <dbReference type="SAM" id="MobiDB-lite"/>
    </source>
</evidence>
<accession>A0ABR3M379</accession>
<evidence type="ECO:0000313" key="5">
    <source>
        <dbReference type="EMBL" id="KAL1259579.1"/>
    </source>
</evidence>
<evidence type="ECO:0000256" key="1">
    <source>
        <dbReference type="SAM" id="Coils"/>
    </source>
</evidence>
<feature type="region of interest" description="Disordered" evidence="2">
    <location>
        <begin position="198"/>
        <end position="227"/>
    </location>
</feature>
<proteinExistence type="predicted"/>
<dbReference type="PANTHER" id="PTHR24103">
    <property type="entry name" value="E3 UBIQUITIN-PROTEIN LIGASE TRIM"/>
    <property type="match status" value="1"/>
</dbReference>
<dbReference type="Pfam" id="PF13765">
    <property type="entry name" value="PRY"/>
    <property type="match status" value="1"/>
</dbReference>
<evidence type="ECO:0000259" key="4">
    <source>
        <dbReference type="Pfam" id="PF25600"/>
    </source>
</evidence>
<feature type="domain" description="TRIM8/14/16/25/29/45/65 coiled-coil region" evidence="4">
    <location>
        <begin position="257"/>
        <end position="356"/>
    </location>
</feature>
<reference evidence="5 6" key="1">
    <citation type="submission" date="2023-09" db="EMBL/GenBank/DDBJ databases">
        <authorList>
            <person name="Wang M."/>
        </authorList>
    </citation>
    <scope>NUCLEOTIDE SEQUENCE [LARGE SCALE GENOMIC DNA]</scope>
    <source>
        <strain evidence="5">GT-2023</strain>
        <tissue evidence="5">Liver</tissue>
    </source>
</reference>
<comment type="caution">
    <text evidence="5">The sequence shown here is derived from an EMBL/GenBank/DDBJ whole genome shotgun (WGS) entry which is preliminary data.</text>
</comment>
<dbReference type="Gene3D" id="2.60.120.920">
    <property type="match status" value="1"/>
</dbReference>
<protein>
    <submittedName>
        <fullName evidence="5">Uncharacterized protein</fullName>
    </submittedName>
</protein>
<dbReference type="Pfam" id="PF25600">
    <property type="entry name" value="TRIM_CC"/>
    <property type="match status" value="1"/>
</dbReference>
<feature type="coiled-coil region" evidence="1">
    <location>
        <begin position="293"/>
        <end position="338"/>
    </location>
</feature>
<feature type="coiled-coil region" evidence="1">
    <location>
        <begin position="76"/>
        <end position="114"/>
    </location>
</feature>
<dbReference type="EMBL" id="JAYMGO010000016">
    <property type="protein sequence ID" value="KAL1259579.1"/>
    <property type="molecule type" value="Genomic_DNA"/>
</dbReference>